<evidence type="ECO:0000259" key="4">
    <source>
        <dbReference type="Pfam" id="PF08545"/>
    </source>
</evidence>
<dbReference type="Proteomes" id="UP000004095">
    <property type="component" value="Unassembled WGS sequence"/>
</dbReference>
<dbReference type="GO" id="GO:0006633">
    <property type="term" value="P:fatty acid biosynthetic process"/>
    <property type="evidence" value="ECO:0007669"/>
    <property type="project" value="InterPro"/>
</dbReference>
<evidence type="ECO:0000256" key="1">
    <source>
        <dbReference type="ARBA" id="ARBA00022679"/>
    </source>
</evidence>
<dbReference type="PANTHER" id="PTHR34069:SF2">
    <property type="entry name" value="BETA-KETOACYL-[ACYL-CARRIER-PROTEIN] SYNTHASE III"/>
    <property type="match status" value="1"/>
</dbReference>
<organism evidence="5 6">
    <name type="scientific">Microscilla marina ATCC 23134</name>
    <dbReference type="NCBI Taxonomy" id="313606"/>
    <lineage>
        <taxon>Bacteria</taxon>
        <taxon>Pseudomonadati</taxon>
        <taxon>Bacteroidota</taxon>
        <taxon>Cytophagia</taxon>
        <taxon>Cytophagales</taxon>
        <taxon>Microscillaceae</taxon>
        <taxon>Microscilla</taxon>
    </lineage>
</organism>
<dbReference type="GO" id="GO:0044550">
    <property type="term" value="P:secondary metabolite biosynthetic process"/>
    <property type="evidence" value="ECO:0007669"/>
    <property type="project" value="TreeGrafter"/>
</dbReference>
<dbReference type="RefSeq" id="WP_002700153.1">
    <property type="nucleotide sequence ID" value="NZ_AAWS01000029.1"/>
</dbReference>
<dbReference type="eggNOG" id="COG0332">
    <property type="taxonomic scope" value="Bacteria"/>
</dbReference>
<dbReference type="GO" id="GO:0004315">
    <property type="term" value="F:3-oxoacyl-[acyl-carrier-protein] synthase activity"/>
    <property type="evidence" value="ECO:0007669"/>
    <property type="project" value="UniProtKB-EC"/>
</dbReference>
<dbReference type="AlphaFoldDB" id="A1ZRZ1"/>
<keyword evidence="6" id="KW-1185">Reference proteome</keyword>
<evidence type="ECO:0000313" key="6">
    <source>
        <dbReference type="Proteomes" id="UP000004095"/>
    </source>
</evidence>
<evidence type="ECO:0000259" key="3">
    <source>
        <dbReference type="Pfam" id="PF08541"/>
    </source>
</evidence>
<feature type="domain" description="Beta-ketoacyl-[acyl-carrier-protein] synthase III C-terminal" evidence="3">
    <location>
        <begin position="256"/>
        <end position="356"/>
    </location>
</feature>
<comment type="caution">
    <text evidence="5">The sequence shown here is derived from an EMBL/GenBank/DDBJ whole genome shotgun (WGS) entry which is preliminary data.</text>
</comment>
<feature type="domain" description="Beta-ketoacyl-[acyl-carrier-protein] synthase III N-terminal" evidence="4">
    <location>
        <begin position="131"/>
        <end position="196"/>
    </location>
</feature>
<dbReference type="Pfam" id="PF08541">
    <property type="entry name" value="ACP_syn_III_C"/>
    <property type="match status" value="1"/>
</dbReference>
<dbReference type="InterPro" id="IPR016039">
    <property type="entry name" value="Thiolase-like"/>
</dbReference>
<dbReference type="Gene3D" id="3.40.47.10">
    <property type="match status" value="2"/>
</dbReference>
<sequence>MYTNSVITGTGAYLPKTEVPGSYFHQNTFYRKNGEPIEKPSEAVADKVEEISGIRERRYIEEHHHTAHMAALAAQNAIVSAGIDKEQLDTIIVAHNFGNLVDQSQGSHLIPNLAALVKHHLQIKNQRCAAFDLLFGCPGWVQAVIQAHQSIACGDAQHVLVIGAEAMSRVLDPHDPDSMLFGDGAGAVVVSGFQEEQPRGVLANKTFSHCEEEVNYLKMGASTNPDLDKGLYVKMQGKKVYRYAVENMPELIHECLEKADVPLENISKFLLHQANEKMLKAIFEKTLNGAEDAASRFCKQVPVILQNIGNSSVATIPTLLDVMLKGKLPEHTVDKNDVVVMASVGAGMHTNCLVYRF</sequence>
<keyword evidence="2 5" id="KW-0012">Acyltransferase</keyword>
<evidence type="ECO:0000313" key="5">
    <source>
        <dbReference type="EMBL" id="EAY26879.1"/>
    </source>
</evidence>
<keyword evidence="1 5" id="KW-0808">Transferase</keyword>
<proteinExistence type="predicted"/>
<dbReference type="InterPro" id="IPR013751">
    <property type="entry name" value="ACP_syn_III_N"/>
</dbReference>
<dbReference type="CDD" id="cd00830">
    <property type="entry name" value="KAS_III"/>
    <property type="match status" value="1"/>
</dbReference>
<reference evidence="5" key="1">
    <citation type="submission" date="2007-01" db="EMBL/GenBank/DDBJ databases">
        <authorList>
            <person name="Haygood M."/>
            <person name="Podell S."/>
            <person name="Anderson C."/>
            <person name="Hopkinson B."/>
            <person name="Roe K."/>
            <person name="Barbeau K."/>
            <person name="Gaasterland T."/>
            <person name="Ferriera S."/>
            <person name="Johnson J."/>
            <person name="Kravitz S."/>
            <person name="Beeson K."/>
            <person name="Sutton G."/>
            <person name="Rogers Y.-H."/>
            <person name="Friedman R."/>
            <person name="Frazier M."/>
            <person name="Venter J.C."/>
        </authorList>
    </citation>
    <scope>NUCLEOTIDE SEQUENCE [LARGE SCALE GENOMIC DNA]</scope>
    <source>
        <strain evidence="5">ATCC 23134</strain>
    </source>
</reference>
<dbReference type="EC" id="2.3.1.41" evidence="5"/>
<gene>
    <name evidence="5" type="ORF">M23134_04829</name>
</gene>
<dbReference type="EMBL" id="AAWS01000029">
    <property type="protein sequence ID" value="EAY26879.1"/>
    <property type="molecule type" value="Genomic_DNA"/>
</dbReference>
<name>A1ZRZ1_MICM2</name>
<evidence type="ECO:0000256" key="2">
    <source>
        <dbReference type="ARBA" id="ARBA00023315"/>
    </source>
</evidence>
<dbReference type="Pfam" id="PF08545">
    <property type="entry name" value="ACP_syn_III"/>
    <property type="match status" value="1"/>
</dbReference>
<protein>
    <submittedName>
        <fullName evidence="5">3-oxoacyl-acyl-carrier-protein synthase III</fullName>
        <ecNumber evidence="5">2.3.1.41</ecNumber>
    </submittedName>
</protein>
<dbReference type="PANTHER" id="PTHR34069">
    <property type="entry name" value="3-OXOACYL-[ACYL-CARRIER-PROTEIN] SYNTHASE 3"/>
    <property type="match status" value="1"/>
</dbReference>
<dbReference type="InterPro" id="IPR013747">
    <property type="entry name" value="ACP_syn_III_C"/>
</dbReference>
<dbReference type="GO" id="GO:0003988">
    <property type="term" value="F:acetyl-CoA C-acyltransferase activity"/>
    <property type="evidence" value="ECO:0007669"/>
    <property type="project" value="UniProtKB-ARBA"/>
</dbReference>
<dbReference type="OrthoDB" id="5171393at2"/>
<accession>A1ZRZ1</accession>
<dbReference type="SUPFAM" id="SSF53901">
    <property type="entry name" value="Thiolase-like"/>
    <property type="match status" value="1"/>
</dbReference>